<accession>A0A1H8J9F4</accession>
<keyword evidence="4" id="KW-0067">ATP-binding</keyword>
<keyword evidence="3" id="KW-0347">Helicase</keyword>
<evidence type="ECO:0000313" key="7">
    <source>
        <dbReference type="Proteomes" id="UP000199206"/>
    </source>
</evidence>
<sequence length="897" mass="98008">MISSFAWGLPLALTDDPATLSEWQAIGEGLQETLHDRLFREGPDGRPKPLDMAAITDAHHWLVDELGVDRTMVRPPVFAVRSLVAFKSKNPPEPLLLNSFFLKDLHAATLLFRDKQAPPALQRFIGALAPSSRRDLLNDETAIEHAVAPARFPTARWPGPGRHPLVLMQQAAVNLAIEQGSGEILAVNGPPGTGKTTLLRDVVAALVTQRASAMAALDDPEKAFSSSGHKLQAGNGWLQLYRIDKSLKGFEMLIASSNNKAVENVSAELPALGAVADDAPDLRYFKPLADGLLGAESWGAIAAVLGNGANRAAFKDSFWWDPDTGLFNYLKAVDGRKPEVEQADGSKRPPIIVTELDPPVERREALRRWQAARTRFRLLEKQVTETTAAVEAFRQRWRHLPAVERSFNAARDHAIGRPGWVQQLFRLASYRRWKAEHLPLSSALAADAAAASDAGVISKPLAGLVASSPWLGFGGASRAASIEQSLRPLLEQLRHDRAARQAPIIDDAFFDQANEQRQPTAPWLTAEEHRQRDALFQAALDLHRAFIDAAAKPLRHNLNVMLQMLDGKGFADQTKDVMIPDLWSSLFLVVPAVSTTFASVGTMLARVPAEALGWLLVDEAGQAAPQQAVGAIMRANRAIVVGDPVQVQPVVLLPDRLTAAICQTFNVDPQRFGAPTASVQTLADDATAWFAEFPARIGSRTVGVPLLVHRRCSSPMFDIANRIAYENLMVQAKTERASAIRDLIGPSRWIDVIGSGEDKWCLREGQEALAMIERIVSTGIKPDLYIVTPFVIVANGLRRLFRDSPLLAHAIPELDRWTRTHIGTIHTVQGREAEAVIFVLGAPNEDQPGARAWAGKDPNLLNVAVTRAKEAVYVIGNKALWQSAGVFADLNSVMSRY</sequence>
<protein>
    <submittedName>
        <fullName evidence="6">Part of AAA domain-containing protein</fullName>
    </submittedName>
</protein>
<evidence type="ECO:0000313" key="6">
    <source>
        <dbReference type="EMBL" id="SEN77414.1"/>
    </source>
</evidence>
<dbReference type="InterPro" id="IPR027417">
    <property type="entry name" value="P-loop_NTPase"/>
</dbReference>
<dbReference type="InterPro" id="IPR041679">
    <property type="entry name" value="DNA2/NAM7-like_C"/>
</dbReference>
<dbReference type="GO" id="GO:0016787">
    <property type="term" value="F:hydrolase activity"/>
    <property type="evidence" value="ECO:0007669"/>
    <property type="project" value="UniProtKB-KW"/>
</dbReference>
<dbReference type="GO" id="GO:0005524">
    <property type="term" value="F:ATP binding"/>
    <property type="evidence" value="ECO:0007669"/>
    <property type="project" value="UniProtKB-KW"/>
</dbReference>
<keyword evidence="7" id="KW-1185">Reference proteome</keyword>
<evidence type="ECO:0000259" key="5">
    <source>
        <dbReference type="Pfam" id="PF13087"/>
    </source>
</evidence>
<evidence type="ECO:0000256" key="2">
    <source>
        <dbReference type="ARBA" id="ARBA00022801"/>
    </source>
</evidence>
<evidence type="ECO:0000256" key="1">
    <source>
        <dbReference type="ARBA" id="ARBA00022741"/>
    </source>
</evidence>
<dbReference type="GO" id="GO:0043139">
    <property type="term" value="F:5'-3' DNA helicase activity"/>
    <property type="evidence" value="ECO:0007669"/>
    <property type="project" value="TreeGrafter"/>
</dbReference>
<dbReference type="SUPFAM" id="SSF52540">
    <property type="entry name" value="P-loop containing nucleoside triphosphate hydrolases"/>
    <property type="match status" value="1"/>
</dbReference>
<dbReference type="InterPro" id="IPR050534">
    <property type="entry name" value="Coronavir_polyprotein_1ab"/>
</dbReference>
<dbReference type="PANTHER" id="PTHR43788">
    <property type="entry name" value="DNA2/NAM7 HELICASE FAMILY MEMBER"/>
    <property type="match status" value="1"/>
</dbReference>
<gene>
    <name evidence="6" type="ORF">SAMN05192583_3542</name>
</gene>
<dbReference type="AlphaFoldDB" id="A0A1H8J9F4"/>
<proteinExistence type="predicted"/>
<dbReference type="Gene3D" id="3.40.50.300">
    <property type="entry name" value="P-loop containing nucleotide triphosphate hydrolases"/>
    <property type="match status" value="3"/>
</dbReference>
<name>A0A1H8J9F4_9SPHN</name>
<reference evidence="7" key="1">
    <citation type="submission" date="2016-10" db="EMBL/GenBank/DDBJ databases">
        <authorList>
            <person name="Varghese N."/>
            <person name="Submissions S."/>
        </authorList>
    </citation>
    <scope>NUCLEOTIDE SEQUENCE [LARGE SCALE GENOMIC DNA]</scope>
    <source>
        <strain evidence="7">S6-262</strain>
    </source>
</reference>
<evidence type="ECO:0000256" key="4">
    <source>
        <dbReference type="ARBA" id="ARBA00022840"/>
    </source>
</evidence>
<keyword evidence="1" id="KW-0547">Nucleotide-binding</keyword>
<dbReference type="PANTHER" id="PTHR43788:SF8">
    <property type="entry name" value="DNA-BINDING PROTEIN SMUBP-2"/>
    <property type="match status" value="1"/>
</dbReference>
<dbReference type="CDD" id="cd18808">
    <property type="entry name" value="SF1_C_Upf1"/>
    <property type="match status" value="1"/>
</dbReference>
<dbReference type="InterPro" id="IPR047187">
    <property type="entry name" value="SF1_C_Upf1"/>
</dbReference>
<feature type="domain" description="DNA2/NAM7 helicase-like C-terminal" evidence="5">
    <location>
        <begin position="758"/>
        <end position="878"/>
    </location>
</feature>
<evidence type="ECO:0000256" key="3">
    <source>
        <dbReference type="ARBA" id="ARBA00022806"/>
    </source>
</evidence>
<keyword evidence="2" id="KW-0378">Hydrolase</keyword>
<dbReference type="EMBL" id="FOCF01000012">
    <property type="protein sequence ID" value="SEN77414.1"/>
    <property type="molecule type" value="Genomic_DNA"/>
</dbReference>
<dbReference type="Proteomes" id="UP000199206">
    <property type="component" value="Unassembled WGS sequence"/>
</dbReference>
<organism evidence="6 7">
    <name type="scientific">Sphingomonas gellani</name>
    <dbReference type="NCBI Taxonomy" id="1166340"/>
    <lineage>
        <taxon>Bacteria</taxon>
        <taxon>Pseudomonadati</taxon>
        <taxon>Pseudomonadota</taxon>
        <taxon>Alphaproteobacteria</taxon>
        <taxon>Sphingomonadales</taxon>
        <taxon>Sphingomonadaceae</taxon>
        <taxon>Sphingomonas</taxon>
    </lineage>
</organism>
<dbReference type="Pfam" id="PF13087">
    <property type="entry name" value="AAA_12"/>
    <property type="match status" value="1"/>
</dbReference>
<dbReference type="STRING" id="1166340.SAMN05192583_3542"/>